<reference evidence="1" key="1">
    <citation type="submission" date="2021-02" db="EMBL/GenBank/DDBJ databases">
        <authorList>
            <person name="Dougan E. K."/>
            <person name="Rhodes N."/>
            <person name="Thang M."/>
            <person name="Chan C."/>
        </authorList>
    </citation>
    <scope>NUCLEOTIDE SEQUENCE</scope>
</reference>
<keyword evidence="2" id="KW-1185">Reference proteome</keyword>
<evidence type="ECO:0000313" key="1">
    <source>
        <dbReference type="EMBL" id="CAE7375447.1"/>
    </source>
</evidence>
<comment type="caution">
    <text evidence="1">The sequence shown here is derived from an EMBL/GenBank/DDBJ whole genome shotgun (WGS) entry which is preliminary data.</text>
</comment>
<evidence type="ECO:0000313" key="2">
    <source>
        <dbReference type="Proteomes" id="UP000604046"/>
    </source>
</evidence>
<dbReference type="AlphaFoldDB" id="A0A812QI05"/>
<protein>
    <submittedName>
        <fullName evidence="1">Uncharacterized protein</fullName>
    </submittedName>
</protein>
<name>A0A812QI05_9DINO</name>
<accession>A0A812QI05</accession>
<dbReference type="Proteomes" id="UP000604046">
    <property type="component" value="Unassembled WGS sequence"/>
</dbReference>
<proteinExistence type="predicted"/>
<gene>
    <name evidence="1" type="ORF">SNAT2548_LOCUS20510</name>
</gene>
<dbReference type="EMBL" id="CAJNDS010002212">
    <property type="protein sequence ID" value="CAE7375447.1"/>
    <property type="molecule type" value="Genomic_DNA"/>
</dbReference>
<organism evidence="1 2">
    <name type="scientific">Symbiodinium natans</name>
    <dbReference type="NCBI Taxonomy" id="878477"/>
    <lineage>
        <taxon>Eukaryota</taxon>
        <taxon>Sar</taxon>
        <taxon>Alveolata</taxon>
        <taxon>Dinophyceae</taxon>
        <taxon>Suessiales</taxon>
        <taxon>Symbiodiniaceae</taxon>
        <taxon>Symbiodinium</taxon>
    </lineage>
</organism>
<sequence length="212" mass="22718">MGAGAILTAICPPDTKGWAGGSQTTASGDDKTKEATCGNFNSEANTGVCFIDPSKSGNYGDGMTISQKGCEVQASGSSGKLTVHIVCLKTNDVGETTPTYAGLGVLAKKVPPSDWSTSELNITQLPEINPDLTGNDLEDRVVPILCACRSAWTVASECEGKATWYPTVNSNKLLECRLPSRRRRIPNRRRGEAQLSALMVQYRFYDVIPPGW</sequence>